<keyword evidence="1" id="KW-1133">Transmembrane helix</keyword>
<dbReference type="EMBL" id="CP036267">
    <property type="protein sequence ID" value="QDT35548.1"/>
    <property type="molecule type" value="Genomic_DNA"/>
</dbReference>
<evidence type="ECO:0000313" key="2">
    <source>
        <dbReference type="EMBL" id="QDT35548.1"/>
    </source>
</evidence>
<keyword evidence="1" id="KW-0812">Transmembrane</keyword>
<keyword evidence="3" id="KW-1185">Reference proteome</keyword>
<dbReference type="Proteomes" id="UP000315724">
    <property type="component" value="Chromosome"/>
</dbReference>
<evidence type="ECO:0000256" key="1">
    <source>
        <dbReference type="SAM" id="Phobius"/>
    </source>
</evidence>
<feature type="transmembrane region" description="Helical" evidence="1">
    <location>
        <begin position="321"/>
        <end position="340"/>
    </location>
</feature>
<dbReference type="AlphaFoldDB" id="A0A517QV87"/>
<accession>A0A517QV87</accession>
<protein>
    <submittedName>
        <fullName evidence="2">Uncharacterized protein</fullName>
    </submittedName>
</protein>
<evidence type="ECO:0000313" key="3">
    <source>
        <dbReference type="Proteomes" id="UP000315724"/>
    </source>
</evidence>
<keyword evidence="1" id="KW-0472">Membrane</keyword>
<dbReference type="KEGG" id="tpol:Mal48_48250"/>
<gene>
    <name evidence="2" type="ORF">Mal48_48250</name>
</gene>
<name>A0A517QV87_9PLAN</name>
<organism evidence="2 3">
    <name type="scientific">Thalassoglobus polymorphus</name>
    <dbReference type="NCBI Taxonomy" id="2527994"/>
    <lineage>
        <taxon>Bacteria</taxon>
        <taxon>Pseudomonadati</taxon>
        <taxon>Planctomycetota</taxon>
        <taxon>Planctomycetia</taxon>
        <taxon>Planctomycetales</taxon>
        <taxon>Planctomycetaceae</taxon>
        <taxon>Thalassoglobus</taxon>
    </lineage>
</organism>
<dbReference type="RefSeq" id="WP_145205297.1">
    <property type="nucleotide sequence ID" value="NZ_CP036267.1"/>
</dbReference>
<sequence>MKLKISALIVFGIFVAQVQPLYGDVREEIRKSWSEREERFRTGKIEFEVEATQAPADTRSKRKTLQKSLFLFDKERARYVKSGAQYNFEADTWQNETLTVAFDGERCYQFMESDRHKGHPPGYIEQATLFGESWNYQCLPIIMGFRPLTKELQGVNPLEWSAEYTQAEINGFKALVFDEGRFKFTVAPQLGYALVRQELFSMRKKQLMCRVDINYQINDEWGVLPEDWKITVFSHNPPTIGEVLQGRITNMNLNTRVQDSDFVIEFPPGSVVMDGPKQAKFVVREDGSFRKVDLQETRTGKTYAEMMVTEAPSVVKSRKNILFWVFVVALIGIGSAVFIFQRSR</sequence>
<proteinExistence type="predicted"/>
<reference evidence="2 3" key="1">
    <citation type="submission" date="2019-02" db="EMBL/GenBank/DDBJ databases">
        <title>Deep-cultivation of Planctomycetes and their phenomic and genomic characterization uncovers novel biology.</title>
        <authorList>
            <person name="Wiegand S."/>
            <person name="Jogler M."/>
            <person name="Boedeker C."/>
            <person name="Pinto D."/>
            <person name="Vollmers J."/>
            <person name="Rivas-Marin E."/>
            <person name="Kohn T."/>
            <person name="Peeters S.H."/>
            <person name="Heuer A."/>
            <person name="Rast P."/>
            <person name="Oberbeckmann S."/>
            <person name="Bunk B."/>
            <person name="Jeske O."/>
            <person name="Meyerdierks A."/>
            <person name="Storesund J.E."/>
            <person name="Kallscheuer N."/>
            <person name="Luecker S."/>
            <person name="Lage O.M."/>
            <person name="Pohl T."/>
            <person name="Merkel B.J."/>
            <person name="Hornburger P."/>
            <person name="Mueller R.-W."/>
            <person name="Bruemmer F."/>
            <person name="Labrenz M."/>
            <person name="Spormann A.M."/>
            <person name="Op den Camp H."/>
            <person name="Overmann J."/>
            <person name="Amann R."/>
            <person name="Jetten M.S.M."/>
            <person name="Mascher T."/>
            <person name="Medema M.H."/>
            <person name="Devos D.P."/>
            <person name="Kaster A.-K."/>
            <person name="Ovreas L."/>
            <person name="Rohde M."/>
            <person name="Galperin M.Y."/>
            <person name="Jogler C."/>
        </authorList>
    </citation>
    <scope>NUCLEOTIDE SEQUENCE [LARGE SCALE GENOMIC DNA]</scope>
    <source>
        <strain evidence="2 3">Mal48</strain>
    </source>
</reference>